<feature type="compositionally biased region" description="Polar residues" evidence="1">
    <location>
        <begin position="696"/>
        <end position="716"/>
    </location>
</feature>
<feature type="region of interest" description="Disordered" evidence="1">
    <location>
        <begin position="631"/>
        <end position="658"/>
    </location>
</feature>
<feature type="region of interest" description="Disordered" evidence="1">
    <location>
        <begin position="517"/>
        <end position="540"/>
    </location>
</feature>
<feature type="compositionally biased region" description="Low complexity" evidence="1">
    <location>
        <begin position="242"/>
        <end position="254"/>
    </location>
</feature>
<feature type="region of interest" description="Disordered" evidence="1">
    <location>
        <begin position="397"/>
        <end position="465"/>
    </location>
</feature>
<feature type="compositionally biased region" description="Basic and acidic residues" evidence="1">
    <location>
        <begin position="409"/>
        <end position="419"/>
    </location>
</feature>
<feature type="compositionally biased region" description="Polar residues" evidence="1">
    <location>
        <begin position="206"/>
        <end position="229"/>
    </location>
</feature>
<feature type="compositionally biased region" description="Low complexity" evidence="1">
    <location>
        <begin position="921"/>
        <end position="932"/>
    </location>
</feature>
<dbReference type="EMBL" id="KZ819211">
    <property type="protein sequence ID" value="PWY97325.1"/>
    <property type="molecule type" value="Genomic_DNA"/>
</dbReference>
<feature type="region of interest" description="Disordered" evidence="1">
    <location>
        <begin position="478"/>
        <end position="503"/>
    </location>
</feature>
<organism evidence="2 3">
    <name type="scientific">Testicularia cyperi</name>
    <dbReference type="NCBI Taxonomy" id="1882483"/>
    <lineage>
        <taxon>Eukaryota</taxon>
        <taxon>Fungi</taxon>
        <taxon>Dikarya</taxon>
        <taxon>Basidiomycota</taxon>
        <taxon>Ustilaginomycotina</taxon>
        <taxon>Ustilaginomycetes</taxon>
        <taxon>Ustilaginales</taxon>
        <taxon>Anthracoideaceae</taxon>
        <taxon>Testicularia</taxon>
    </lineage>
</organism>
<feature type="region of interest" description="Disordered" evidence="1">
    <location>
        <begin position="796"/>
        <end position="848"/>
    </location>
</feature>
<dbReference type="AlphaFoldDB" id="A0A317XGM4"/>
<dbReference type="InParanoid" id="A0A317XGM4"/>
<protein>
    <recommendedName>
        <fullName evidence="4">PH domain-containing protein</fullName>
    </recommendedName>
</protein>
<gene>
    <name evidence="2" type="ORF">BCV70DRAFT_233933</name>
</gene>
<feature type="region of interest" description="Disordered" evidence="1">
    <location>
        <begin position="1078"/>
        <end position="1121"/>
    </location>
</feature>
<feature type="compositionally biased region" description="Low complexity" evidence="1">
    <location>
        <begin position="1081"/>
        <end position="1090"/>
    </location>
</feature>
<name>A0A317XGM4_9BASI</name>
<evidence type="ECO:0000313" key="2">
    <source>
        <dbReference type="EMBL" id="PWY97325.1"/>
    </source>
</evidence>
<feature type="compositionally biased region" description="Polar residues" evidence="1">
    <location>
        <begin position="983"/>
        <end position="1002"/>
    </location>
</feature>
<feature type="region of interest" description="Disordered" evidence="1">
    <location>
        <begin position="964"/>
        <end position="1029"/>
    </location>
</feature>
<reference evidence="2 3" key="1">
    <citation type="journal article" date="2018" name="Mol. Biol. Evol.">
        <title>Broad Genomic Sampling Reveals a Smut Pathogenic Ancestry of the Fungal Clade Ustilaginomycotina.</title>
        <authorList>
            <person name="Kijpornyongpan T."/>
            <person name="Mondo S.J."/>
            <person name="Barry K."/>
            <person name="Sandor L."/>
            <person name="Lee J."/>
            <person name="Lipzen A."/>
            <person name="Pangilinan J."/>
            <person name="LaButti K."/>
            <person name="Hainaut M."/>
            <person name="Henrissat B."/>
            <person name="Grigoriev I.V."/>
            <person name="Spatafora J.W."/>
            <person name="Aime M.C."/>
        </authorList>
    </citation>
    <scope>NUCLEOTIDE SEQUENCE [LARGE SCALE GENOMIC DNA]</scope>
    <source>
        <strain evidence="2 3">MCA 3645</strain>
    </source>
</reference>
<dbReference type="OrthoDB" id="2555981at2759"/>
<evidence type="ECO:0000256" key="1">
    <source>
        <dbReference type="SAM" id="MobiDB-lite"/>
    </source>
</evidence>
<feature type="compositionally biased region" description="Polar residues" evidence="1">
    <location>
        <begin position="485"/>
        <end position="496"/>
    </location>
</feature>
<feature type="compositionally biased region" description="Polar residues" evidence="1">
    <location>
        <begin position="631"/>
        <end position="640"/>
    </location>
</feature>
<evidence type="ECO:0000313" key="3">
    <source>
        <dbReference type="Proteomes" id="UP000246740"/>
    </source>
</evidence>
<feature type="region of interest" description="Disordered" evidence="1">
    <location>
        <begin position="691"/>
        <end position="717"/>
    </location>
</feature>
<proteinExistence type="predicted"/>
<accession>A0A317XGM4</accession>
<feature type="region of interest" description="Disordered" evidence="1">
    <location>
        <begin position="904"/>
        <end position="933"/>
    </location>
</feature>
<dbReference type="Proteomes" id="UP000246740">
    <property type="component" value="Unassembled WGS sequence"/>
</dbReference>
<evidence type="ECO:0008006" key="4">
    <source>
        <dbReference type="Google" id="ProtNLM"/>
    </source>
</evidence>
<keyword evidence="3" id="KW-1185">Reference proteome</keyword>
<sequence>MERESFDMKMPRYEGYLYLADDGSKKRNTTSAATIAQTINAESSQPQAGWIERWCSLEAGKILVYPDRTAAIVRPEDTCALIDVCKYDYIETFTSFGRDALGPWQLTLSRQNAHMPSTSQLNAQLSGHAVESLAYGIPFEASSRPSSSFTGRRASLQRSYLSQADFNAGNGCSAAANSRDSLDRNKPWVKFASGSRKLYRLVSGSSNSGTGLSQLPNGSQYQQQPSSVLDDQPLSPPSDVASRSSHSGYSSMPSPVTPRSHTFAQEADAIDTRITLRAQSASALTQWTEALSGTIKAKLDIHAATLAPVSHGQRGPTRPALSGLPGFRSPVVSSNGRTFSGEGLDVDLEGFGSVKSVKASNSRRRQTSLSSLSSGFERISAVTGLPVSGSELLQRRQNRSLHQSADLTDLDRSAAHGETSRSASAVEPLKTPLTGRGKVEVVQTPSRHSSEACRPSRHGRTGSLASSLRSSFGVAALRGTDHSRTSSASMLRSASGEQKEQDASTSVTIVCAESTNPTRAVPPARDVGGGDALHESQSRHRRSGSLLHYGSARIMAWREGASSNAVPLAIDVCGGIKSAIMQEEAEAARGQKERKSLAKLKSFHFRPTSSAGRLEPVARTAELPQIYSAEQRVSLQTNGNTRGGIDKSPNPPKDMLDAALGQPCANAASSRSISRASSFLNISNIGFGRQSHRSLSRQGSASPLASSEPFQQSSSPCLGVRLEPDGCDFSYELLDQDIEDGLAKSDVTDHQITASTNLPVENPKSLASFTTPFTRKLLPGRPDISPIERLVSFKASLTPSPAKDPKGLSARDSPPVYDSDQQSQEPEERLVDALSQSPPSSSPPLVERILPPEEMINTFDRLRAVDPSGRAREQLGASGSVAVPQFDYGGLGLINTEPGPISPFLRPSSTQSFATDTAPGRSSSSTDRSSTSPWLRVVSPAWDNQAGLTSSAVSSIGRVTADREQVVRASRNSPRPRLPFGHQSFSCPGDENQQPAVTTSDGTPMLRSLPAPPRASKRKAQITAHDPRPVLAPAAELAERAATSKPALLNKVPFQDSTNSSLGLTTDSLVLDDKMTKAAFSSSPRSRSSPLSPPKRDRLSNSSQRSHRRRSSASSKQHAYQPDLLLASRLANITLTQVATP</sequence>
<feature type="region of interest" description="Disordered" evidence="1">
    <location>
        <begin position="206"/>
        <end position="259"/>
    </location>
</feature>